<evidence type="ECO:0000313" key="2">
    <source>
        <dbReference type="Proteomes" id="UP000694701"/>
    </source>
</evidence>
<reference evidence="1" key="1">
    <citation type="submission" date="2025-08" db="UniProtKB">
        <authorList>
            <consortium name="Ensembl"/>
        </authorList>
    </citation>
    <scope>IDENTIFICATION</scope>
</reference>
<dbReference type="Proteomes" id="UP000694701">
    <property type="component" value="Unplaced"/>
</dbReference>
<protein>
    <submittedName>
        <fullName evidence="1">Uncharacterized protein</fullName>
    </submittedName>
</protein>
<organism evidence="1 2">
    <name type="scientific">Cyprinus carpio</name>
    <name type="common">Common carp</name>
    <dbReference type="NCBI Taxonomy" id="7962"/>
    <lineage>
        <taxon>Eukaryota</taxon>
        <taxon>Metazoa</taxon>
        <taxon>Chordata</taxon>
        <taxon>Craniata</taxon>
        <taxon>Vertebrata</taxon>
        <taxon>Euteleostomi</taxon>
        <taxon>Actinopterygii</taxon>
        <taxon>Neopterygii</taxon>
        <taxon>Teleostei</taxon>
        <taxon>Ostariophysi</taxon>
        <taxon>Cypriniformes</taxon>
        <taxon>Cyprinidae</taxon>
        <taxon>Cyprininae</taxon>
        <taxon>Cyprinus</taxon>
    </lineage>
</organism>
<dbReference type="AlphaFoldDB" id="A0A8C2FCZ4"/>
<sequence>MCEYQTCTEVLQALRDGSLGSQQEKNLESYRASCHGIYPYALAFMPPSYQDNSAVTTNGDLS</sequence>
<name>A0A8C2FCZ4_CYPCA</name>
<dbReference type="Ensembl" id="ENSCCRT00020058987.1">
    <property type="protein sequence ID" value="ENSCCRP00020053927.1"/>
    <property type="gene ID" value="ENSCCRG00020024416.1"/>
</dbReference>
<accession>A0A8C2FCZ4</accession>
<evidence type="ECO:0000313" key="1">
    <source>
        <dbReference type="Ensembl" id="ENSCCRP00020053927.1"/>
    </source>
</evidence>
<proteinExistence type="predicted"/>